<evidence type="ECO:0000313" key="4">
    <source>
        <dbReference type="Proteomes" id="UP000288805"/>
    </source>
</evidence>
<organism evidence="3 4">
    <name type="scientific">Vitis vinifera</name>
    <name type="common">Grape</name>
    <dbReference type="NCBI Taxonomy" id="29760"/>
    <lineage>
        <taxon>Eukaryota</taxon>
        <taxon>Viridiplantae</taxon>
        <taxon>Streptophyta</taxon>
        <taxon>Embryophyta</taxon>
        <taxon>Tracheophyta</taxon>
        <taxon>Spermatophyta</taxon>
        <taxon>Magnoliopsida</taxon>
        <taxon>eudicotyledons</taxon>
        <taxon>Gunneridae</taxon>
        <taxon>Pentapetalae</taxon>
        <taxon>rosids</taxon>
        <taxon>Vitales</taxon>
        <taxon>Vitaceae</taxon>
        <taxon>Viteae</taxon>
        <taxon>Vitis</taxon>
    </lineage>
</organism>
<dbReference type="Pfam" id="PF16884">
    <property type="entry name" value="ADH_N_2"/>
    <property type="match status" value="1"/>
</dbReference>
<keyword evidence="1" id="KW-0560">Oxidoreductase</keyword>
<dbReference type="InterPro" id="IPR020843">
    <property type="entry name" value="ER"/>
</dbReference>
<accession>A0A438GR61</accession>
<dbReference type="InterPro" id="IPR036291">
    <property type="entry name" value="NAD(P)-bd_dom_sf"/>
</dbReference>
<dbReference type="SUPFAM" id="SSF51735">
    <property type="entry name" value="NAD(P)-binding Rossmann-fold domains"/>
    <property type="match status" value="1"/>
</dbReference>
<proteinExistence type="predicted"/>
<dbReference type="PANTHER" id="PTHR43205:SF7">
    <property type="entry name" value="PROSTAGLANDIN REDUCTASE 1"/>
    <property type="match status" value="1"/>
</dbReference>
<dbReference type="CDD" id="cd08295">
    <property type="entry name" value="double_bond_reductase_like"/>
    <property type="match status" value="1"/>
</dbReference>
<dbReference type="EMBL" id="QGNW01000365">
    <property type="protein sequence ID" value="RVW74683.1"/>
    <property type="molecule type" value="Genomic_DNA"/>
</dbReference>
<evidence type="ECO:0000313" key="3">
    <source>
        <dbReference type="EMBL" id="RVW74683.1"/>
    </source>
</evidence>
<dbReference type="PANTHER" id="PTHR43205">
    <property type="entry name" value="PROSTAGLANDIN REDUCTASE"/>
    <property type="match status" value="1"/>
</dbReference>
<dbReference type="AlphaFoldDB" id="A0A438GR61"/>
<dbReference type="GO" id="GO:0016628">
    <property type="term" value="F:oxidoreductase activity, acting on the CH-CH group of donors, NAD or NADP as acceptor"/>
    <property type="evidence" value="ECO:0007669"/>
    <property type="project" value="InterPro"/>
</dbReference>
<dbReference type="InterPro" id="IPR011032">
    <property type="entry name" value="GroES-like_sf"/>
</dbReference>
<protein>
    <submittedName>
        <fullName evidence="3">2-alkenal reductase (NADP(+)-dependent)</fullName>
    </submittedName>
</protein>
<name>A0A438GR61_VITVI</name>
<dbReference type="InterPro" id="IPR013149">
    <property type="entry name" value="ADH-like_C"/>
</dbReference>
<reference evidence="3 4" key="1">
    <citation type="journal article" date="2018" name="PLoS Genet.">
        <title>Population sequencing reveals clonal diversity and ancestral inbreeding in the grapevine cultivar Chardonnay.</title>
        <authorList>
            <person name="Roach M.J."/>
            <person name="Johnson D.L."/>
            <person name="Bohlmann J."/>
            <person name="van Vuuren H.J."/>
            <person name="Jones S.J."/>
            <person name="Pretorius I.S."/>
            <person name="Schmidt S.A."/>
            <person name="Borneman A.R."/>
        </authorList>
    </citation>
    <scope>NUCLEOTIDE SEQUENCE [LARGE SCALE GENOMIC DNA]</scope>
    <source>
        <strain evidence="4">cv. Chardonnay</strain>
        <tissue evidence="3">Leaf</tissue>
    </source>
</reference>
<dbReference type="Pfam" id="PF00107">
    <property type="entry name" value="ADH_zinc_N"/>
    <property type="match status" value="1"/>
</dbReference>
<comment type="caution">
    <text evidence="3">The sequence shown here is derived from an EMBL/GenBank/DDBJ whole genome shotgun (WGS) entry which is preliminary data.</text>
</comment>
<feature type="domain" description="Enoyl reductase (ER)" evidence="2">
    <location>
        <begin position="20"/>
        <end position="379"/>
    </location>
</feature>
<evidence type="ECO:0000259" key="2">
    <source>
        <dbReference type="SMART" id="SM00829"/>
    </source>
</evidence>
<dbReference type="InterPro" id="IPR045010">
    <property type="entry name" value="MDR_fam"/>
</dbReference>
<dbReference type="Gene3D" id="3.40.50.720">
    <property type="entry name" value="NAD(P)-binding Rossmann-like Domain"/>
    <property type="match status" value="2"/>
</dbReference>
<dbReference type="Proteomes" id="UP000288805">
    <property type="component" value="Unassembled WGS sequence"/>
</dbReference>
<dbReference type="Gene3D" id="3.90.180.10">
    <property type="entry name" value="Medium-chain alcohol dehydrogenases, catalytic domain"/>
    <property type="match status" value="2"/>
</dbReference>
<dbReference type="InterPro" id="IPR041694">
    <property type="entry name" value="ADH_N_2"/>
</dbReference>
<dbReference type="SMART" id="SM00829">
    <property type="entry name" value="PKS_ER"/>
    <property type="match status" value="1"/>
</dbReference>
<evidence type="ECO:0000256" key="1">
    <source>
        <dbReference type="ARBA" id="ARBA00023002"/>
    </source>
</evidence>
<gene>
    <name evidence="3" type="primary">DBR_33</name>
    <name evidence="3" type="ORF">CK203_047933</name>
</gene>
<dbReference type="SUPFAM" id="SSF50129">
    <property type="entry name" value="GroES-like"/>
    <property type="match status" value="2"/>
</dbReference>
<sequence>MAEVSNKQVIFKDYISGFPTDADMYITTSTISLKVPEGSKAVLVKNLYLSCDPYMRPRMTYTTDSYVDSFKPGSVIEGYGVAKVLDSGHPNFSKGDLVWGFTNWEEYSLITSTEMLIKIPTTDVPLSYYTGILGMPGLTAYAGFYEICTPKKGEYVYVSAASGAVGQLVGQFAKLLGCYVVGSAGSKEKVDLLKNKFGFDEAFNYKEETDLVACLKSTAHMSHIPVYRKIKPPPLCFPLGFLFQCEEEFLNAILSFLARYFPEGIDIYFDNVGGKMLDAVLLNMRVHGRIAACGMISQYNLDKLEGVCNLINIIIKQVRMQGFVITSYYHLYPKYLEMVLPHIKEGKIVYVEDTVEGLESAPQALIGLFSGRNVGKQVVVVARE</sequence>